<dbReference type="Proteomes" id="UP000305808">
    <property type="component" value="Segment"/>
</dbReference>
<evidence type="ECO:0000313" key="1">
    <source>
        <dbReference type="EMBL" id="QBQ73831.1"/>
    </source>
</evidence>
<proteinExistence type="predicted"/>
<dbReference type="EMBL" id="MK605245">
    <property type="protein sequence ID" value="QBQ73831.1"/>
    <property type="molecule type" value="Genomic_DNA"/>
</dbReference>
<sequence length="121" mass="13704">MSKFYVTAETIADLGSIQIDRTVEETAEIKELRQQISKLVGLGDNDLNEIIQIKQTKLNNLLNALKKESAGSEGIYEKLLEYGSKPEFWQCATVDEMYVLFQDLVEKVECDCGEINVILKI</sequence>
<evidence type="ECO:0000313" key="2">
    <source>
        <dbReference type="Proteomes" id="UP000305808"/>
    </source>
</evidence>
<gene>
    <name evidence="1" type="ORF">kac68v161_gp181</name>
</gene>
<reference evidence="1 2" key="1">
    <citation type="submission" date="2019-03" db="EMBL/GenBank/DDBJ databases">
        <title>Diversity and diversification of Nodularia spumigena cyanophages in the Baltic Sea.</title>
        <authorList>
            <person name="Sulcius S."/>
            <person name="Holmfeldt K."/>
            <person name="Simoliunas E."/>
        </authorList>
    </citation>
    <scope>NUCLEOTIDE SEQUENCE [LARGE SCALE GENOMIC DNA]</scope>
</reference>
<name>A0A482MIK8_9CAUD</name>
<protein>
    <submittedName>
        <fullName evidence="1">Ser recombinase</fullName>
    </submittedName>
</protein>
<accession>A0A482MIK8</accession>
<organism evidence="1 2">
    <name type="scientific">Nodularia phage vB_NspS-kac68v161</name>
    <dbReference type="NCBI Taxonomy" id="2557582"/>
    <lineage>
        <taxon>Viruses</taxon>
        <taxon>Duplodnaviria</taxon>
        <taxon>Heunggongvirae</taxon>
        <taxon>Uroviricota</taxon>
        <taxon>Caudoviricetes</taxon>
        <taxon>Ravarandavirus</taxon>
        <taxon>Ravarandavirus kac68v161</taxon>
    </lineage>
</organism>
<keyword evidence="2" id="KW-1185">Reference proteome</keyword>